<evidence type="ECO:0000256" key="1">
    <source>
        <dbReference type="SAM" id="MobiDB-lite"/>
    </source>
</evidence>
<dbReference type="Proteomes" id="UP000704712">
    <property type="component" value="Unassembled WGS sequence"/>
</dbReference>
<evidence type="ECO:0000313" key="3">
    <source>
        <dbReference type="Proteomes" id="UP000704712"/>
    </source>
</evidence>
<dbReference type="AlphaFoldDB" id="A0A8S9U799"/>
<organism evidence="2 3">
    <name type="scientific">Phytophthora infestans</name>
    <name type="common">Potato late blight agent</name>
    <name type="synonym">Botrytis infestans</name>
    <dbReference type="NCBI Taxonomy" id="4787"/>
    <lineage>
        <taxon>Eukaryota</taxon>
        <taxon>Sar</taxon>
        <taxon>Stramenopiles</taxon>
        <taxon>Oomycota</taxon>
        <taxon>Peronosporomycetes</taxon>
        <taxon>Peronosporales</taxon>
        <taxon>Peronosporaceae</taxon>
        <taxon>Phytophthora</taxon>
    </lineage>
</organism>
<comment type="caution">
    <text evidence="2">The sequence shown here is derived from an EMBL/GenBank/DDBJ whole genome shotgun (WGS) entry which is preliminary data.</text>
</comment>
<proteinExistence type="predicted"/>
<dbReference type="EMBL" id="JAACNO010001900">
    <property type="protein sequence ID" value="KAF4136791.1"/>
    <property type="molecule type" value="Genomic_DNA"/>
</dbReference>
<sequence>MLESIKRFEVIVTGGEAPYVSQASVWPQHLSELDPLSQISGIHDTGVEGSADTHVPPTAIDEDAAHRKDNRPKQHEADRETSNLSFTKDLTSARSHTGDVALTSSHTDDVTLCPGHKPDKTDMTQATPPVKRAPS</sequence>
<accession>A0A8S9U799</accession>
<feature type="compositionally biased region" description="Polar residues" evidence="1">
    <location>
        <begin position="82"/>
        <end position="95"/>
    </location>
</feature>
<feature type="compositionally biased region" description="Basic and acidic residues" evidence="1">
    <location>
        <begin position="63"/>
        <end position="81"/>
    </location>
</feature>
<feature type="region of interest" description="Disordered" evidence="1">
    <location>
        <begin position="40"/>
        <end position="135"/>
    </location>
</feature>
<gene>
    <name evidence="2" type="ORF">GN958_ATG14061</name>
</gene>
<evidence type="ECO:0000313" key="2">
    <source>
        <dbReference type="EMBL" id="KAF4136791.1"/>
    </source>
</evidence>
<reference evidence="2" key="1">
    <citation type="submission" date="2020-03" db="EMBL/GenBank/DDBJ databases">
        <title>Hybrid Assembly of Korean Phytophthora infestans isolates.</title>
        <authorList>
            <person name="Prokchorchik M."/>
            <person name="Lee Y."/>
            <person name="Seo J."/>
            <person name="Cho J.-H."/>
            <person name="Park Y.-E."/>
            <person name="Jang D.-C."/>
            <person name="Im J.-S."/>
            <person name="Choi J.-G."/>
            <person name="Park H.-J."/>
            <person name="Lee G.-B."/>
            <person name="Lee Y.-G."/>
            <person name="Hong S.-Y."/>
            <person name="Cho K."/>
            <person name="Sohn K.H."/>
        </authorList>
    </citation>
    <scope>NUCLEOTIDE SEQUENCE</scope>
    <source>
        <strain evidence="2">KR_2_A2</strain>
    </source>
</reference>
<name>A0A8S9U799_PHYIN</name>
<protein>
    <submittedName>
        <fullName evidence="2">Uncharacterized protein</fullName>
    </submittedName>
</protein>